<accession>A0A517KWI3</accession>
<keyword evidence="3" id="KW-1185">Reference proteome</keyword>
<gene>
    <name evidence="2" type="ORF">FKW77_006052</name>
</gene>
<name>A0A517KWI3_9PEZI</name>
<reference evidence="2 3" key="1">
    <citation type="submission" date="2019-07" db="EMBL/GenBank/DDBJ databases">
        <title>Finished genome of Venturia effusa.</title>
        <authorList>
            <person name="Young C.A."/>
            <person name="Cox M.P."/>
            <person name="Ganley A.R.D."/>
            <person name="David W.J."/>
        </authorList>
    </citation>
    <scope>NUCLEOTIDE SEQUENCE [LARGE SCALE GENOMIC DNA]</scope>
    <source>
        <strain evidence="3">albino</strain>
    </source>
</reference>
<feature type="compositionally biased region" description="Basic and acidic residues" evidence="1">
    <location>
        <begin position="703"/>
        <end position="718"/>
    </location>
</feature>
<dbReference type="OrthoDB" id="3935714at2759"/>
<dbReference type="STRING" id="50376.A0A517KWI3"/>
<evidence type="ECO:0000313" key="2">
    <source>
        <dbReference type="EMBL" id="QDS67741.1"/>
    </source>
</evidence>
<evidence type="ECO:0000313" key="3">
    <source>
        <dbReference type="Proteomes" id="UP000316270"/>
    </source>
</evidence>
<dbReference type="AlphaFoldDB" id="A0A517KWI3"/>
<feature type="region of interest" description="Disordered" evidence="1">
    <location>
        <begin position="688"/>
        <end position="718"/>
    </location>
</feature>
<sequence>MFGFRNPRKPLPDNDVFDVADVQELAQTFPQKISSSENFKPDPNELISLESGEGFVVRTFVSRSLENELGKRTGRVPVATLAACLKITPKDLLRILYNDEMTFFSRNGSSVLTRHELKTVVEQLQSKAKELYVPAKVFADESDMDVKDVIRLVEMSDKFIEEGPLQFLEDPKALPSSSNSTSYPYIHTLSLLLKTMKSLNEKMNIAQEDAKPTSWAFSEMSGLSRRAFCRLAESSLSRAEEPSAIQGDFESVEEGARFIPHSYVLRKVKYHAREVARGDKPYCDLDNLSKLYPRLLPDVPSAQKFPYLKAFPREIHDKIRNLLHDRTILYHRENGANRGDILTLGDWLILGTLVDDLSSASVRLGTTIANEQWQIQSESPNHSPTLSPSEILERFHKETEMPLELSKHLWQMNGNGSISFAATTAFDTRVSQLQKESQNHFMSLWTSKVVLKSLLYTASLETLPAGPLKDQLSELLTTHLLQDLIPNTIKRAWAKGLIRTPNLSKQIGRLEAEITPTKNASKPSPQDSLSKFAKKISLEAPTSTQLALAKKEHLDDMAVAMSKDKDGPRLFLSLVIILCASKREGVVYATGKFAPKLLKVIKDELDESLYTRVEEIKELVKLGNVDKAVKVEMRDLAANVVRDMASQNGDIEPKMEESKAGNERWRSIYGDGGNLSLKKAAEPLIDSIQNEDVLGENGGSKEQSPESKIDTNDKSATG</sequence>
<organism evidence="2 3">
    <name type="scientific">Venturia effusa</name>
    <dbReference type="NCBI Taxonomy" id="50376"/>
    <lineage>
        <taxon>Eukaryota</taxon>
        <taxon>Fungi</taxon>
        <taxon>Dikarya</taxon>
        <taxon>Ascomycota</taxon>
        <taxon>Pezizomycotina</taxon>
        <taxon>Dothideomycetes</taxon>
        <taxon>Pleosporomycetidae</taxon>
        <taxon>Venturiales</taxon>
        <taxon>Venturiaceae</taxon>
        <taxon>Venturia</taxon>
    </lineage>
</organism>
<protein>
    <submittedName>
        <fullName evidence="2">Uncharacterized protein</fullName>
    </submittedName>
</protein>
<dbReference type="EMBL" id="CP042185">
    <property type="protein sequence ID" value="QDS67741.1"/>
    <property type="molecule type" value="Genomic_DNA"/>
</dbReference>
<dbReference type="Proteomes" id="UP000316270">
    <property type="component" value="Chromosome 1"/>
</dbReference>
<proteinExistence type="predicted"/>
<evidence type="ECO:0000256" key="1">
    <source>
        <dbReference type="SAM" id="MobiDB-lite"/>
    </source>
</evidence>